<organism evidence="4 5">
    <name type="scientific">Tanacetum coccineum</name>
    <dbReference type="NCBI Taxonomy" id="301880"/>
    <lineage>
        <taxon>Eukaryota</taxon>
        <taxon>Viridiplantae</taxon>
        <taxon>Streptophyta</taxon>
        <taxon>Embryophyta</taxon>
        <taxon>Tracheophyta</taxon>
        <taxon>Spermatophyta</taxon>
        <taxon>Magnoliopsida</taxon>
        <taxon>eudicotyledons</taxon>
        <taxon>Gunneridae</taxon>
        <taxon>Pentapetalae</taxon>
        <taxon>asterids</taxon>
        <taxon>campanulids</taxon>
        <taxon>Asterales</taxon>
        <taxon>Asteraceae</taxon>
        <taxon>Asteroideae</taxon>
        <taxon>Anthemideae</taxon>
        <taxon>Anthemidinae</taxon>
        <taxon>Tanacetum</taxon>
    </lineage>
</organism>
<feature type="compositionally biased region" description="Basic and acidic residues" evidence="2">
    <location>
        <begin position="28"/>
        <end position="50"/>
    </location>
</feature>
<gene>
    <name evidence="4" type="ORF">Tco_1082441</name>
</gene>
<proteinExistence type="predicted"/>
<dbReference type="PANTHER" id="PTHR11439">
    <property type="entry name" value="GAG-POL-RELATED RETROTRANSPOSON"/>
    <property type="match status" value="1"/>
</dbReference>
<evidence type="ECO:0000259" key="3">
    <source>
        <dbReference type="Pfam" id="PF07727"/>
    </source>
</evidence>
<reference evidence="4" key="1">
    <citation type="journal article" date="2022" name="Int. J. Mol. Sci.">
        <title>Draft Genome of Tanacetum Coccineum: Genomic Comparison of Closely Related Tanacetum-Family Plants.</title>
        <authorList>
            <person name="Yamashiro T."/>
            <person name="Shiraishi A."/>
            <person name="Nakayama K."/>
            <person name="Satake H."/>
        </authorList>
    </citation>
    <scope>NUCLEOTIDE SEQUENCE</scope>
</reference>
<feature type="region of interest" description="Disordered" evidence="2">
    <location>
        <begin position="521"/>
        <end position="558"/>
    </location>
</feature>
<name>A0ABQ5I1J8_9ASTR</name>
<accession>A0ABQ5I1J8</accession>
<keyword evidence="1" id="KW-0175">Coiled coil</keyword>
<feature type="coiled-coil region" evidence="1">
    <location>
        <begin position="477"/>
        <end position="511"/>
    </location>
</feature>
<feature type="compositionally biased region" description="Polar residues" evidence="2">
    <location>
        <begin position="521"/>
        <end position="531"/>
    </location>
</feature>
<feature type="compositionally biased region" description="Polar residues" evidence="2">
    <location>
        <begin position="17"/>
        <end position="26"/>
    </location>
</feature>
<sequence>MTTSSFLTLKDTHLMKPNTNKSSDQTEQNDHPVQNDKILNDDQSEHSIHDNDNNIIENLTTNEIGQNSESSPSAEDASGLKSIKIFLAFATYMNFTVYQMDMKSAFLNGKLKEKVYVKQPPGFKCSEFPNHVCKLDKALYGLKQAPRAWYLKGKLMCWSAKKQQFVAMSSAEAEYVVAAGCCANILRMKSQLTNYDIIYEKVPIFCDNISAIEISNNPVLHSRIKHIDIRYHFIRDHIMKGDNELHFIPTQYKLVDIFTKPLDEPSFKRLIAELDYLSHSSEYVTPPPLAVVRQWFSTIGYNGEIGVKGTLKKSCLPPRWRLIMGQIIQCLGGKSGGHDQISNKDAILHYCLANGVKVDFANIIWVDLIHKLNKKLGKRWFPILVLTISSAKDTNPTHPSAPTPVVNEMHKEAQQAADGSTSLGATSEEGAHPQLSSGTNPSVLIDKTKSARDGLNTVQTDTDTLVPPPPSPKSILIQEFQAQVQTLQSQKLQLEQEKAQAEAEVVSLRSQSKFELILQNTSQKAGDTSVPTAGHVPTAGQVTSPAEGEKNTNQATIS</sequence>
<keyword evidence="5" id="KW-1185">Reference proteome</keyword>
<feature type="region of interest" description="Disordered" evidence="2">
    <location>
        <begin position="411"/>
        <end position="444"/>
    </location>
</feature>
<evidence type="ECO:0000313" key="4">
    <source>
        <dbReference type="EMBL" id="GJT93596.1"/>
    </source>
</evidence>
<evidence type="ECO:0000256" key="2">
    <source>
        <dbReference type="SAM" id="MobiDB-lite"/>
    </source>
</evidence>
<dbReference type="InterPro" id="IPR013103">
    <property type="entry name" value="RVT_2"/>
</dbReference>
<dbReference type="CDD" id="cd09272">
    <property type="entry name" value="RNase_HI_RT_Ty1"/>
    <property type="match status" value="1"/>
</dbReference>
<evidence type="ECO:0000256" key="1">
    <source>
        <dbReference type="SAM" id="Coils"/>
    </source>
</evidence>
<dbReference type="Pfam" id="PF07727">
    <property type="entry name" value="RVT_2"/>
    <property type="match status" value="1"/>
</dbReference>
<feature type="domain" description="Reverse transcriptase Ty1/copia-type" evidence="3">
    <location>
        <begin position="80"/>
        <end position="152"/>
    </location>
</feature>
<reference evidence="4" key="2">
    <citation type="submission" date="2022-01" db="EMBL/GenBank/DDBJ databases">
        <authorList>
            <person name="Yamashiro T."/>
            <person name="Shiraishi A."/>
            <person name="Satake H."/>
            <person name="Nakayama K."/>
        </authorList>
    </citation>
    <scope>NUCLEOTIDE SEQUENCE</scope>
</reference>
<comment type="caution">
    <text evidence="4">The sequence shown here is derived from an EMBL/GenBank/DDBJ whole genome shotgun (WGS) entry which is preliminary data.</text>
</comment>
<feature type="region of interest" description="Disordered" evidence="2">
    <location>
        <begin position="1"/>
        <end position="50"/>
    </location>
</feature>
<protein>
    <submittedName>
        <fullName evidence="4">Retrovirus-related pol polyprotein from transposon TNT 1-94</fullName>
    </submittedName>
</protein>
<evidence type="ECO:0000313" key="5">
    <source>
        <dbReference type="Proteomes" id="UP001151760"/>
    </source>
</evidence>
<dbReference type="PANTHER" id="PTHR11439:SF483">
    <property type="entry name" value="PEPTIDE SYNTHASE GLIP-LIKE, PUTATIVE (AFU_ORTHOLOGUE AFUA_3G12920)-RELATED"/>
    <property type="match status" value="1"/>
</dbReference>
<dbReference type="EMBL" id="BQNB010020217">
    <property type="protein sequence ID" value="GJT93596.1"/>
    <property type="molecule type" value="Genomic_DNA"/>
</dbReference>
<dbReference type="Proteomes" id="UP001151760">
    <property type="component" value="Unassembled WGS sequence"/>
</dbReference>